<feature type="region of interest" description="Disordered" evidence="7">
    <location>
        <begin position="1481"/>
        <end position="1513"/>
    </location>
</feature>
<evidence type="ECO:0000256" key="2">
    <source>
        <dbReference type="ARBA" id="ARBA00009354"/>
    </source>
</evidence>
<organism evidence="9 10">
    <name type="scientific">Coemansia brasiliensis</name>
    <dbReference type="NCBI Taxonomy" id="2650707"/>
    <lineage>
        <taxon>Eukaryota</taxon>
        <taxon>Fungi</taxon>
        <taxon>Fungi incertae sedis</taxon>
        <taxon>Zoopagomycota</taxon>
        <taxon>Kickxellomycotina</taxon>
        <taxon>Kickxellomycetes</taxon>
        <taxon>Kickxellales</taxon>
        <taxon>Kickxellaceae</taxon>
        <taxon>Coemansia</taxon>
    </lineage>
</organism>
<dbReference type="EMBL" id="JANBUW010000003">
    <property type="protein sequence ID" value="KAJ2852369.1"/>
    <property type="molecule type" value="Genomic_DNA"/>
</dbReference>
<evidence type="ECO:0000256" key="7">
    <source>
        <dbReference type="SAM" id="MobiDB-lite"/>
    </source>
</evidence>
<dbReference type="OrthoDB" id="5569585at2759"/>
<keyword evidence="10" id="KW-1185">Reference proteome</keyword>
<name>A0A9W8IIV4_9FUNG</name>
<evidence type="ECO:0000256" key="1">
    <source>
        <dbReference type="ARBA" id="ARBA00004123"/>
    </source>
</evidence>
<feature type="compositionally biased region" description="Acidic residues" evidence="7">
    <location>
        <begin position="1487"/>
        <end position="1511"/>
    </location>
</feature>
<evidence type="ECO:0000256" key="6">
    <source>
        <dbReference type="ARBA" id="ARBA00023242"/>
    </source>
</evidence>
<feature type="region of interest" description="Disordered" evidence="7">
    <location>
        <begin position="362"/>
        <end position="428"/>
    </location>
</feature>
<keyword evidence="4" id="KW-0805">Transcription regulation</keyword>
<proteinExistence type="inferred from homology"/>
<dbReference type="InterPro" id="IPR041285">
    <property type="entry name" value="MID_MedPIWI"/>
</dbReference>
<evidence type="ECO:0000256" key="4">
    <source>
        <dbReference type="ARBA" id="ARBA00023015"/>
    </source>
</evidence>
<feature type="domain" description="MID" evidence="8">
    <location>
        <begin position="1555"/>
        <end position="1770"/>
    </location>
</feature>
<evidence type="ECO:0000256" key="5">
    <source>
        <dbReference type="ARBA" id="ARBA00023163"/>
    </source>
</evidence>
<dbReference type="Pfam" id="PF18296">
    <property type="entry name" value="MID_MedPIWI"/>
    <property type="match status" value="1"/>
</dbReference>
<keyword evidence="6" id="KW-0539">Nucleus</keyword>
<comment type="subcellular location">
    <subcellularLocation>
        <location evidence="1">Nucleus</location>
    </subcellularLocation>
</comment>
<feature type="region of interest" description="Disordered" evidence="7">
    <location>
        <begin position="469"/>
        <end position="541"/>
    </location>
</feature>
<sequence>MLSTCHRLLEARVPCLWRPVASSDEQTDILRAIVKGETPPTNSIASKWEVWVFHVLVPERNSKSLNIIPAEFKLVDSGEMFWNASLLQTAKGTVENKPDIDVHSLFYRSLDNLVDKALIPLSIVRFGFRQWITLDKASQPEIGLGETDACEDYWQLPPTPASPSTYLQPDANDFIANSSKLEHKPSGNCRQAKNDLTKSECKSAADVYIIRFTASALSHAVLLQHNTLKLPSLRPMAQLEQILSQYSTVLPRLQTPDNKLAPIAIARIAPYGSLARIVAVPSASLDESEGETLESWSSLFGYSKSMLEEYSTLQQTSRSNLVWITMTDSDEPMLYPCRLVFIDLEATAALYAPGSEASISKAAENTTKQHVASDMDMDTEPVKSDALEEAISENEREEGEDDGHIDEEDDEEGEIADPSEELEHETPLATADMDEVVAGLYSQYKPALDVSEIQKSMAQFQAELQAEEEVRKRERKQTIASNKEAQATGGSSKGTGTKANGARKRQRSNARDNPPNKSRRKTETSNASGVKDTKSDSSNDDIPLQALVQNTTLSTPAAAATVTESAASNGADIDALFGGTQNPEQPEGGQNDMGLEFGQMGDDMGLGMVMGMGDNLGDFGTSMFGVTDDDFSFFDSAPAPQLKMETVMSQPAVDMDAMAIDLKSEPAFGNSSQPVDALVSADSNQPLPDAIDDLLDDDNMFDSFFGAPTSAADLSTAANTSAIQTTAADAAFMVSSDANTVNTAAVATSSFSGENKPTLINSLSSPPGIASVLSATETHVGSVEPPTLSMDMELATPASIKMTPAPSTDILTPTPTANPQLLPKSSLDSDVSARGQVIEPVVCTDASSSGLAPISLGLQQPKGPNVAKFNALDPPVNPSRKPSFNSQHLKAMTTVTPARYRPIRTSFDDIGTSSKSWLNDQRTPASIDNIDDDSNFDLQAVQHASLIEKSLNPVSWIKRVSARRMQRQSMVGRHKSGLGAKLPVSIRRLRGWLTTYKAKLSYGKGFAPANIQHSDSKQIADSHGDAALDDSLDTTDVRPGISLRQNSDYSENAFSGLSNLQYSASNQQQQQQQQQHNAKERPADGNLPTFMSIINPRSTTLHATEANSVQMPGMLPLSLGMSSLQMATTAANECIGETLVSVQATVGSWVPLWMRISGGVADLTVGVSLVDGLTWMAVRDVLVPLTRYILKSQGPVHSSSYAAKVPAICFSEDKRLKNRDVSQSTSTATPVNNLGARIGGLLMLGVQQQPKAEAAEVADLGIEITQQDDEPIAVSKLISQLRIDSSATWTSIVEMLGDWAVHSLLLTCVDEAYCALDQYKAQDYVATFQTSDMLAQALTAFWGIGGSQISSQNVSSEGSEQLDVHGKMKLGKLVSLENTTPSPTSKYRGYVVKKRKTTAQVANSHTNATAATGGGEGSLVIPSGEGTIEPLLDVKVVVGTHGQQDVAVDGDTALRRRDAEAIYIKRWRYAQTLASKAAHEARVASGEIEEAEEGEEREDGDEAAEVEDWPDPDCASMEAEDALRRVCMVTSPTALRWWTQLHMRPIGASKDVLWAMFVPPRFEAHCSAAEGYLADVDSAYQTAHFGTHRPLGLQQQPNGIFTQHSECPAMPPSQPQTHDDNASWSARLRFEARRLGHCMAHAWYTSAQLEQQRRLSADSEEAPAAVMGSTTLVLYMLVPHAQALSLWLCIAEASCIALQSFEATLRSIIARTARGVPSSSSSSSATVDSHVPWPALVVHPLPLDAMYNGQRVESAFSPHATALAIFHRCPEPLRNVPTVAAAASPVVSQDGQQQSAETQEFISSVTGPASKGNKHLSSKGADCRLARYSSFFVNSEMYKDGIGGAPGFAHQAFVISMPTTYPLPGSAFAAATLSVSQARRRSDFPVEATEAGGMPAVPLISSSLQSGADSSSEQATRGDERLNELRLSFDFGKKDESVSLAARLTRHPLRLSDQMSTLHCMYWKVLARSGAWIAACFCDERGEFIEHDVFATTHGETLSPKAAARIWQGCLRFQRLFGGELRIIMAQWQGMSPVQARKWHSFADSWTRQHGTGNPVRLHTVSVGINACSGLQLACRAAPLEMGPLHAGDKVQVESTAQKQWSLVLQGQQPYIELDTRTKQLYEPLCNGDRWATGYLVQYDRSCTATASCLCIQLLDEQHAGQMALLRTVVSQYHQLGMLRHAQVDSASAAHDIYGWPLHLLPLPASIVVDLRCILEHIG</sequence>
<keyword evidence="3" id="KW-0678">Repressor</keyword>
<gene>
    <name evidence="9" type="ORF">IWW36_000256</name>
</gene>
<evidence type="ECO:0000313" key="10">
    <source>
        <dbReference type="Proteomes" id="UP001139887"/>
    </source>
</evidence>
<evidence type="ECO:0000256" key="3">
    <source>
        <dbReference type="ARBA" id="ARBA00022491"/>
    </source>
</evidence>
<protein>
    <recommendedName>
        <fullName evidence="8">MID domain-containing protein</fullName>
    </recommendedName>
</protein>
<dbReference type="Proteomes" id="UP001139887">
    <property type="component" value="Unassembled WGS sequence"/>
</dbReference>
<dbReference type="GO" id="GO:0005634">
    <property type="term" value="C:nucleus"/>
    <property type="evidence" value="ECO:0007669"/>
    <property type="project" value="UniProtKB-SubCell"/>
</dbReference>
<accession>A0A9W8IIV4</accession>
<feature type="compositionally biased region" description="Low complexity" evidence="7">
    <location>
        <begin position="488"/>
        <end position="498"/>
    </location>
</feature>
<reference evidence="9" key="1">
    <citation type="submission" date="2022-07" db="EMBL/GenBank/DDBJ databases">
        <title>Phylogenomic reconstructions and comparative analyses of Kickxellomycotina fungi.</title>
        <authorList>
            <person name="Reynolds N.K."/>
            <person name="Stajich J.E."/>
            <person name="Barry K."/>
            <person name="Grigoriev I.V."/>
            <person name="Crous P."/>
            <person name="Smith M.E."/>
        </authorList>
    </citation>
    <scope>NUCLEOTIDE SEQUENCE</scope>
    <source>
        <strain evidence="9">NRRL 1566</strain>
    </source>
</reference>
<feature type="region of interest" description="Disordered" evidence="7">
    <location>
        <begin position="1063"/>
        <end position="1086"/>
    </location>
</feature>
<evidence type="ECO:0000313" key="9">
    <source>
        <dbReference type="EMBL" id="KAJ2852369.1"/>
    </source>
</evidence>
<feature type="compositionally biased region" description="Acidic residues" evidence="7">
    <location>
        <begin position="387"/>
        <end position="423"/>
    </location>
</feature>
<comment type="similarity">
    <text evidence="2">Belongs to the Mediator complex subunit 13 family.</text>
</comment>
<evidence type="ECO:0000259" key="8">
    <source>
        <dbReference type="Pfam" id="PF18296"/>
    </source>
</evidence>
<comment type="caution">
    <text evidence="9">The sequence shown here is derived from an EMBL/GenBank/DDBJ whole genome shotgun (WGS) entry which is preliminary data.</text>
</comment>
<keyword evidence="5" id="KW-0804">Transcription</keyword>